<name>A0A4R6ILW9_9SPHI</name>
<evidence type="ECO:0000313" key="3">
    <source>
        <dbReference type="Proteomes" id="UP000295499"/>
    </source>
</evidence>
<dbReference type="AlphaFoldDB" id="A0A4R6ILW9"/>
<organism evidence="2 3">
    <name type="scientific">Pedobacter duraquae</name>
    <dbReference type="NCBI Taxonomy" id="425511"/>
    <lineage>
        <taxon>Bacteria</taxon>
        <taxon>Pseudomonadati</taxon>
        <taxon>Bacteroidota</taxon>
        <taxon>Sphingobacteriia</taxon>
        <taxon>Sphingobacteriales</taxon>
        <taxon>Sphingobacteriaceae</taxon>
        <taxon>Pedobacter</taxon>
    </lineage>
</organism>
<accession>A0A4R6ILW9</accession>
<dbReference type="Gene3D" id="3.90.550.10">
    <property type="entry name" value="Spore Coat Polysaccharide Biosynthesis Protein SpsA, Chain A"/>
    <property type="match status" value="1"/>
</dbReference>
<dbReference type="InterPro" id="IPR050834">
    <property type="entry name" value="Glycosyltransf_2"/>
</dbReference>
<dbReference type="InterPro" id="IPR029044">
    <property type="entry name" value="Nucleotide-diphossugar_trans"/>
</dbReference>
<comment type="caution">
    <text evidence="2">The sequence shown here is derived from an EMBL/GenBank/DDBJ whole genome shotgun (WGS) entry which is preliminary data.</text>
</comment>
<dbReference type="GO" id="GO:0016740">
    <property type="term" value="F:transferase activity"/>
    <property type="evidence" value="ECO:0007669"/>
    <property type="project" value="UniProtKB-KW"/>
</dbReference>
<evidence type="ECO:0000313" key="2">
    <source>
        <dbReference type="EMBL" id="TDO23154.1"/>
    </source>
</evidence>
<dbReference type="EMBL" id="SNWM01000002">
    <property type="protein sequence ID" value="TDO23154.1"/>
    <property type="molecule type" value="Genomic_DNA"/>
</dbReference>
<dbReference type="Proteomes" id="UP000295499">
    <property type="component" value="Unassembled WGS sequence"/>
</dbReference>
<reference evidence="2 3" key="1">
    <citation type="submission" date="2019-03" db="EMBL/GenBank/DDBJ databases">
        <title>Genomic Encyclopedia of Archaeal and Bacterial Type Strains, Phase II (KMG-II): from individual species to whole genera.</title>
        <authorList>
            <person name="Goeker M."/>
        </authorList>
    </citation>
    <scope>NUCLEOTIDE SEQUENCE [LARGE SCALE GENOMIC DNA]</scope>
    <source>
        <strain evidence="2 3">DSM 19034</strain>
    </source>
</reference>
<dbReference type="PANTHER" id="PTHR43685:SF2">
    <property type="entry name" value="GLYCOSYLTRANSFERASE 2-LIKE DOMAIN-CONTAINING PROTEIN"/>
    <property type="match status" value="1"/>
</dbReference>
<dbReference type="CDD" id="cd00761">
    <property type="entry name" value="Glyco_tranf_GTA_type"/>
    <property type="match status" value="1"/>
</dbReference>
<evidence type="ECO:0000259" key="1">
    <source>
        <dbReference type="Pfam" id="PF00535"/>
    </source>
</evidence>
<dbReference type="PANTHER" id="PTHR43685">
    <property type="entry name" value="GLYCOSYLTRANSFERASE"/>
    <property type="match status" value="1"/>
</dbReference>
<dbReference type="Pfam" id="PF00535">
    <property type="entry name" value="Glycos_transf_2"/>
    <property type="match status" value="1"/>
</dbReference>
<dbReference type="SUPFAM" id="SSF53448">
    <property type="entry name" value="Nucleotide-diphospho-sugar transferases"/>
    <property type="match status" value="1"/>
</dbReference>
<feature type="domain" description="Glycosyltransferase 2-like" evidence="1">
    <location>
        <begin position="3"/>
        <end position="166"/>
    </location>
</feature>
<dbReference type="InterPro" id="IPR001173">
    <property type="entry name" value="Glyco_trans_2-like"/>
</dbReference>
<sequence length="308" mass="34559">MVSICIPAYNCAEYIGPCLQSIVNQSYHNIEIIIVNDGSTDNSSAVIQTWCNTDARIRLIEQENKGAAAARNIAFRESRGALIKFIDGDDLINPEMIQDQVNLVDSDDHIISGKWGRFYGNDLSTFKLSTEACWQTLTPINWILSAWERGEPMTQPGIFLIPRKLIDKSGLWNEELNLLDDTEFFNRLMLNAGLIVFCSTSVLYYRSGVGGLSGQVSREHLLSAYAALDGVTTLLYNSDKSENVEKLCANIWQTFIFNYYPAQMDLMEKAEQKINAFGGSSLKISLGGYSKFLANLIGWKTVKKLKHR</sequence>
<proteinExistence type="predicted"/>
<gene>
    <name evidence="2" type="ORF">CLV32_2141</name>
</gene>
<keyword evidence="2" id="KW-0808">Transferase</keyword>
<keyword evidence="3" id="KW-1185">Reference proteome</keyword>
<protein>
    <submittedName>
        <fullName evidence="2">Glycosyl transferase family 2</fullName>
    </submittedName>
</protein>